<comment type="caution">
    <text evidence="1">The sequence shown here is derived from an EMBL/GenBank/DDBJ whole genome shotgun (WGS) entry which is preliminary data.</text>
</comment>
<proteinExistence type="predicted"/>
<keyword evidence="2" id="KW-1185">Reference proteome</keyword>
<reference evidence="1 2" key="1">
    <citation type="submission" date="2021-06" db="EMBL/GenBank/DDBJ databases">
        <authorList>
            <person name="Kallberg Y."/>
            <person name="Tangrot J."/>
            <person name="Rosling A."/>
        </authorList>
    </citation>
    <scope>NUCLEOTIDE SEQUENCE [LARGE SCALE GENOMIC DNA]</scope>
    <source>
        <strain evidence="1 2">120-4 pot B 10/14</strain>
    </source>
</reference>
<gene>
    <name evidence="1" type="ORF">GMARGA_LOCUS2999</name>
</gene>
<evidence type="ECO:0000313" key="2">
    <source>
        <dbReference type="Proteomes" id="UP000789901"/>
    </source>
</evidence>
<accession>A0ABM8W3T9</accession>
<sequence>MPLPLIRTEDNWQCQPDCPCDRCFDITNNSQQILYQHEQFMINSSDTSQTQADNNILKLTLFDYEVYNKVIKSSDEFMKRTGDDLFVAFFENIVFNMNEGFLKGENLEFEYYCLTSDMEMLDPIISA</sequence>
<protein>
    <submittedName>
        <fullName evidence="1">35328_t:CDS:1</fullName>
    </submittedName>
</protein>
<evidence type="ECO:0000313" key="1">
    <source>
        <dbReference type="EMBL" id="CAG8517754.1"/>
    </source>
</evidence>
<dbReference type="Proteomes" id="UP000789901">
    <property type="component" value="Unassembled WGS sequence"/>
</dbReference>
<organism evidence="1 2">
    <name type="scientific">Gigaspora margarita</name>
    <dbReference type="NCBI Taxonomy" id="4874"/>
    <lineage>
        <taxon>Eukaryota</taxon>
        <taxon>Fungi</taxon>
        <taxon>Fungi incertae sedis</taxon>
        <taxon>Mucoromycota</taxon>
        <taxon>Glomeromycotina</taxon>
        <taxon>Glomeromycetes</taxon>
        <taxon>Diversisporales</taxon>
        <taxon>Gigasporaceae</taxon>
        <taxon>Gigaspora</taxon>
    </lineage>
</organism>
<dbReference type="EMBL" id="CAJVQB010001026">
    <property type="protein sequence ID" value="CAG8517754.1"/>
    <property type="molecule type" value="Genomic_DNA"/>
</dbReference>
<name>A0ABM8W3T9_GIGMA</name>